<feature type="region of interest" description="Disordered" evidence="1">
    <location>
        <begin position="97"/>
        <end position="124"/>
    </location>
</feature>
<dbReference type="EMBL" id="JBBWWR010000010">
    <property type="protein sequence ID" value="KAK8961158.1"/>
    <property type="molecule type" value="Genomic_DNA"/>
</dbReference>
<proteinExistence type="predicted"/>
<dbReference type="Proteomes" id="UP001412067">
    <property type="component" value="Unassembled WGS sequence"/>
</dbReference>
<reference evidence="2 3" key="1">
    <citation type="journal article" date="2022" name="Nat. Plants">
        <title>Genomes of leafy and leafless Platanthera orchids illuminate the evolution of mycoheterotrophy.</title>
        <authorList>
            <person name="Li M.H."/>
            <person name="Liu K.W."/>
            <person name="Li Z."/>
            <person name="Lu H.C."/>
            <person name="Ye Q.L."/>
            <person name="Zhang D."/>
            <person name="Wang J.Y."/>
            <person name="Li Y.F."/>
            <person name="Zhong Z.M."/>
            <person name="Liu X."/>
            <person name="Yu X."/>
            <person name="Liu D.K."/>
            <person name="Tu X.D."/>
            <person name="Liu B."/>
            <person name="Hao Y."/>
            <person name="Liao X.Y."/>
            <person name="Jiang Y.T."/>
            <person name="Sun W.H."/>
            <person name="Chen J."/>
            <person name="Chen Y.Q."/>
            <person name="Ai Y."/>
            <person name="Zhai J.W."/>
            <person name="Wu S.S."/>
            <person name="Zhou Z."/>
            <person name="Hsiao Y.Y."/>
            <person name="Wu W.L."/>
            <person name="Chen Y.Y."/>
            <person name="Lin Y.F."/>
            <person name="Hsu J.L."/>
            <person name="Li C.Y."/>
            <person name="Wang Z.W."/>
            <person name="Zhao X."/>
            <person name="Zhong W.Y."/>
            <person name="Ma X.K."/>
            <person name="Ma L."/>
            <person name="Huang J."/>
            <person name="Chen G.Z."/>
            <person name="Huang M.Z."/>
            <person name="Huang L."/>
            <person name="Peng D.H."/>
            <person name="Luo Y.B."/>
            <person name="Zou S.Q."/>
            <person name="Chen S.P."/>
            <person name="Lan S."/>
            <person name="Tsai W.C."/>
            <person name="Van de Peer Y."/>
            <person name="Liu Z.J."/>
        </authorList>
    </citation>
    <scope>NUCLEOTIDE SEQUENCE [LARGE SCALE GENOMIC DNA]</scope>
    <source>
        <strain evidence="2">Lor288</strain>
    </source>
</reference>
<protein>
    <submittedName>
        <fullName evidence="2">Uncharacterized protein</fullName>
    </submittedName>
</protein>
<evidence type="ECO:0000313" key="2">
    <source>
        <dbReference type="EMBL" id="KAK8961158.1"/>
    </source>
</evidence>
<keyword evidence="3" id="KW-1185">Reference proteome</keyword>
<evidence type="ECO:0000313" key="3">
    <source>
        <dbReference type="Proteomes" id="UP001412067"/>
    </source>
</evidence>
<evidence type="ECO:0000256" key="1">
    <source>
        <dbReference type="SAM" id="MobiDB-lite"/>
    </source>
</evidence>
<organism evidence="2 3">
    <name type="scientific">Platanthera guangdongensis</name>
    <dbReference type="NCBI Taxonomy" id="2320717"/>
    <lineage>
        <taxon>Eukaryota</taxon>
        <taxon>Viridiplantae</taxon>
        <taxon>Streptophyta</taxon>
        <taxon>Embryophyta</taxon>
        <taxon>Tracheophyta</taxon>
        <taxon>Spermatophyta</taxon>
        <taxon>Magnoliopsida</taxon>
        <taxon>Liliopsida</taxon>
        <taxon>Asparagales</taxon>
        <taxon>Orchidaceae</taxon>
        <taxon>Orchidoideae</taxon>
        <taxon>Orchideae</taxon>
        <taxon>Orchidinae</taxon>
        <taxon>Platanthera</taxon>
    </lineage>
</organism>
<feature type="region of interest" description="Disordered" evidence="1">
    <location>
        <begin position="230"/>
        <end position="251"/>
    </location>
</feature>
<feature type="region of interest" description="Disordered" evidence="1">
    <location>
        <begin position="158"/>
        <end position="216"/>
    </location>
</feature>
<name>A0ABR2MAW1_9ASPA</name>
<gene>
    <name evidence="2" type="ORF">KSP40_PGU012171</name>
</gene>
<accession>A0ABR2MAW1</accession>
<comment type="caution">
    <text evidence="2">The sequence shown here is derived from an EMBL/GenBank/DDBJ whole genome shotgun (WGS) entry which is preliminary data.</text>
</comment>
<sequence>MPSNCHWWACCFPVRCTGTRNSLTQLFHAFFLPQTREHVQQWRKETVGPSIRETAQIEKHTSTHKNRKEKILRNELEVASLVRDNLYDELKSFGTGSPKGLWQGHDGSPKADDDVEEMEPPPSSGAFSRLFAFREGFYWILIAVEALAPAAHGMEIREAEDDRSMAGKSTQTTRGSTRREANDAPPSPSDAPEHHEVVTPSGDAPAEGEAPEVDIQVEMLSLLRRLASPTVLAGNPAQENAPPPADRSQDL</sequence>